<comment type="catalytic activity">
    <reaction evidence="1">
        <text>ATP + protein L-histidine = ADP + protein N-phospho-L-histidine.</text>
        <dbReference type="EC" id="2.7.13.3"/>
    </reaction>
</comment>
<dbReference type="CDD" id="cd00082">
    <property type="entry name" value="HisKA"/>
    <property type="match status" value="1"/>
</dbReference>
<organism evidence="14 15">
    <name type="scientific">Paeniroseomonas aquatica</name>
    <dbReference type="NCBI Taxonomy" id="373043"/>
    <lineage>
        <taxon>Bacteria</taxon>
        <taxon>Pseudomonadati</taxon>
        <taxon>Pseudomonadota</taxon>
        <taxon>Alphaproteobacteria</taxon>
        <taxon>Acetobacterales</taxon>
        <taxon>Acetobacteraceae</taxon>
        <taxon>Paeniroseomonas</taxon>
    </lineage>
</organism>
<accession>A0ABT7ZZL7</accession>
<dbReference type="PANTHER" id="PTHR45436">
    <property type="entry name" value="SENSOR HISTIDINE KINASE YKOH"/>
    <property type="match status" value="1"/>
</dbReference>
<evidence type="ECO:0000256" key="5">
    <source>
        <dbReference type="ARBA" id="ARBA00022679"/>
    </source>
</evidence>
<dbReference type="InterPro" id="IPR004358">
    <property type="entry name" value="Sig_transdc_His_kin-like_C"/>
</dbReference>
<keyword evidence="10 11" id="KW-0472">Membrane</keyword>
<feature type="transmembrane region" description="Helical" evidence="11">
    <location>
        <begin position="23"/>
        <end position="43"/>
    </location>
</feature>
<dbReference type="PRINTS" id="PR00344">
    <property type="entry name" value="BCTRLSENSOR"/>
</dbReference>
<gene>
    <name evidence="14" type="ORF">QWZ14_00775</name>
</gene>
<evidence type="ECO:0000256" key="3">
    <source>
        <dbReference type="ARBA" id="ARBA00012438"/>
    </source>
</evidence>
<dbReference type="SUPFAM" id="SSF158472">
    <property type="entry name" value="HAMP domain-like"/>
    <property type="match status" value="1"/>
</dbReference>
<protein>
    <recommendedName>
        <fullName evidence="3">histidine kinase</fullName>
        <ecNumber evidence="3">2.7.13.3</ecNumber>
    </recommendedName>
</protein>
<evidence type="ECO:0000259" key="12">
    <source>
        <dbReference type="PROSITE" id="PS50109"/>
    </source>
</evidence>
<evidence type="ECO:0000256" key="4">
    <source>
        <dbReference type="ARBA" id="ARBA00022553"/>
    </source>
</evidence>
<dbReference type="InterPro" id="IPR036097">
    <property type="entry name" value="HisK_dim/P_sf"/>
</dbReference>
<evidence type="ECO:0000256" key="2">
    <source>
        <dbReference type="ARBA" id="ARBA00004370"/>
    </source>
</evidence>
<keyword evidence="15" id="KW-1185">Reference proteome</keyword>
<dbReference type="InterPro" id="IPR003660">
    <property type="entry name" value="HAMP_dom"/>
</dbReference>
<feature type="domain" description="Histidine kinase" evidence="12">
    <location>
        <begin position="245"/>
        <end position="458"/>
    </location>
</feature>
<dbReference type="SMART" id="SM00304">
    <property type="entry name" value="HAMP"/>
    <property type="match status" value="1"/>
</dbReference>
<dbReference type="PROSITE" id="PS50885">
    <property type="entry name" value="HAMP"/>
    <property type="match status" value="1"/>
</dbReference>
<keyword evidence="6 11" id="KW-0812">Transmembrane</keyword>
<evidence type="ECO:0000313" key="14">
    <source>
        <dbReference type="EMBL" id="MDN3562915.1"/>
    </source>
</evidence>
<evidence type="ECO:0000256" key="6">
    <source>
        <dbReference type="ARBA" id="ARBA00022692"/>
    </source>
</evidence>
<dbReference type="EC" id="2.7.13.3" evidence="3"/>
<keyword evidence="5" id="KW-0808">Transferase</keyword>
<dbReference type="GO" id="GO:0016301">
    <property type="term" value="F:kinase activity"/>
    <property type="evidence" value="ECO:0007669"/>
    <property type="project" value="UniProtKB-KW"/>
</dbReference>
<dbReference type="Pfam" id="PF02518">
    <property type="entry name" value="HATPase_c"/>
    <property type="match status" value="1"/>
</dbReference>
<evidence type="ECO:0000256" key="9">
    <source>
        <dbReference type="ARBA" id="ARBA00023012"/>
    </source>
</evidence>
<dbReference type="PANTHER" id="PTHR45436:SF8">
    <property type="entry name" value="HISTIDINE KINASE"/>
    <property type="match status" value="1"/>
</dbReference>
<dbReference type="Gene3D" id="1.10.287.130">
    <property type="match status" value="1"/>
</dbReference>
<dbReference type="Proteomes" id="UP001529369">
    <property type="component" value="Unassembled WGS sequence"/>
</dbReference>
<dbReference type="SMART" id="SM00388">
    <property type="entry name" value="HisKA"/>
    <property type="match status" value="1"/>
</dbReference>
<dbReference type="Pfam" id="PF00672">
    <property type="entry name" value="HAMP"/>
    <property type="match status" value="1"/>
</dbReference>
<evidence type="ECO:0000313" key="15">
    <source>
        <dbReference type="Proteomes" id="UP001529369"/>
    </source>
</evidence>
<reference evidence="15" key="1">
    <citation type="journal article" date="2019" name="Int. J. Syst. Evol. Microbiol.">
        <title>The Global Catalogue of Microorganisms (GCM) 10K type strain sequencing project: providing services to taxonomists for standard genome sequencing and annotation.</title>
        <authorList>
            <consortium name="The Broad Institute Genomics Platform"/>
            <consortium name="The Broad Institute Genome Sequencing Center for Infectious Disease"/>
            <person name="Wu L."/>
            <person name="Ma J."/>
        </authorList>
    </citation>
    <scope>NUCLEOTIDE SEQUENCE [LARGE SCALE GENOMIC DNA]</scope>
    <source>
        <strain evidence="15">CECT 7131</strain>
    </source>
</reference>
<dbReference type="Pfam" id="PF00512">
    <property type="entry name" value="HisKA"/>
    <property type="match status" value="1"/>
</dbReference>
<dbReference type="InterPro" id="IPR036890">
    <property type="entry name" value="HATPase_C_sf"/>
</dbReference>
<dbReference type="CDD" id="cd00075">
    <property type="entry name" value="HATPase"/>
    <property type="match status" value="1"/>
</dbReference>
<dbReference type="Gene3D" id="3.30.565.10">
    <property type="entry name" value="Histidine kinase-like ATPase, C-terminal domain"/>
    <property type="match status" value="1"/>
</dbReference>
<proteinExistence type="predicted"/>
<evidence type="ECO:0000259" key="13">
    <source>
        <dbReference type="PROSITE" id="PS50885"/>
    </source>
</evidence>
<evidence type="ECO:0000256" key="1">
    <source>
        <dbReference type="ARBA" id="ARBA00000085"/>
    </source>
</evidence>
<sequence>MRLSDAMGLLVAPIRTSAGRAGLLHAGLTLLASLAILGTVYVVTTVYERRAAQDGIATEARSLVMTEAEGGLAALARQINSHVASDPAGSTVYLLLDRDRRVLAGNVAPGAPTTGWQTLVLDRGEHAGDTALGLGVALPGGALLLIGRPQGQLEELEETIMRAILIAGAVAVLLSILGGVLLGRSVQRRAAGMNAALAAVAEGDLARRLPARARGDEFDALAGAVNATLARLQAALARLNQVTGDIAHDLRTPLARMRQRLERAARGAATGQVPREVVDRAVGDIDEVLRVFAALLRIAQIESGERRASFAEVDLSAALADVVDALAPTAEDAGRSFPVAITPGLRLRGDRELLQQAFVNLIENAFRHTPAQAEVRVTLAREGDAIVGSVTDRGVGIPPADRERVLRPFVRLDESRSTPGTGLGLALVRAVADLHGAELTLANHAPGLSVRLRFPVQGRSRSGGIT</sequence>
<evidence type="ECO:0000256" key="8">
    <source>
        <dbReference type="ARBA" id="ARBA00022989"/>
    </source>
</evidence>
<comment type="caution">
    <text evidence="14">The sequence shown here is derived from an EMBL/GenBank/DDBJ whole genome shotgun (WGS) entry which is preliminary data.</text>
</comment>
<dbReference type="SUPFAM" id="SSF55874">
    <property type="entry name" value="ATPase domain of HSP90 chaperone/DNA topoisomerase II/histidine kinase"/>
    <property type="match status" value="1"/>
</dbReference>
<dbReference type="InterPro" id="IPR005467">
    <property type="entry name" value="His_kinase_dom"/>
</dbReference>
<dbReference type="SUPFAM" id="SSF47384">
    <property type="entry name" value="Homodimeric domain of signal transducing histidine kinase"/>
    <property type="match status" value="1"/>
</dbReference>
<comment type="subcellular location">
    <subcellularLocation>
        <location evidence="2">Membrane</location>
    </subcellularLocation>
</comment>
<feature type="domain" description="HAMP" evidence="13">
    <location>
        <begin position="184"/>
        <end position="237"/>
    </location>
</feature>
<evidence type="ECO:0000256" key="7">
    <source>
        <dbReference type="ARBA" id="ARBA00022777"/>
    </source>
</evidence>
<dbReference type="InterPro" id="IPR050428">
    <property type="entry name" value="TCS_sensor_his_kinase"/>
</dbReference>
<dbReference type="SMART" id="SM00387">
    <property type="entry name" value="HATPase_c"/>
    <property type="match status" value="1"/>
</dbReference>
<keyword evidence="9" id="KW-0902">Two-component regulatory system</keyword>
<evidence type="ECO:0000256" key="10">
    <source>
        <dbReference type="ARBA" id="ARBA00023136"/>
    </source>
</evidence>
<feature type="transmembrane region" description="Helical" evidence="11">
    <location>
        <begin position="160"/>
        <end position="183"/>
    </location>
</feature>
<dbReference type="InterPro" id="IPR003661">
    <property type="entry name" value="HisK_dim/P_dom"/>
</dbReference>
<evidence type="ECO:0000256" key="11">
    <source>
        <dbReference type="SAM" id="Phobius"/>
    </source>
</evidence>
<dbReference type="PROSITE" id="PS50109">
    <property type="entry name" value="HIS_KIN"/>
    <property type="match status" value="1"/>
</dbReference>
<dbReference type="InterPro" id="IPR003594">
    <property type="entry name" value="HATPase_dom"/>
</dbReference>
<keyword evidence="7 14" id="KW-0418">Kinase</keyword>
<name>A0ABT7ZZL7_9PROT</name>
<dbReference type="EMBL" id="JAUFPN010000006">
    <property type="protein sequence ID" value="MDN3562915.1"/>
    <property type="molecule type" value="Genomic_DNA"/>
</dbReference>
<keyword evidence="4" id="KW-0597">Phosphoprotein</keyword>
<feature type="transmembrane region" description="Helical" evidence="11">
    <location>
        <begin position="131"/>
        <end position="148"/>
    </location>
</feature>
<dbReference type="Gene3D" id="6.10.340.10">
    <property type="match status" value="1"/>
</dbReference>
<keyword evidence="8 11" id="KW-1133">Transmembrane helix</keyword>
<dbReference type="RefSeq" id="WP_290314637.1">
    <property type="nucleotide sequence ID" value="NZ_JAUFPN010000006.1"/>
</dbReference>